<protein>
    <submittedName>
        <fullName evidence="2">Crp/Fnr family transcriptional regulator</fullName>
    </submittedName>
</protein>
<comment type="caution">
    <text evidence="2">The sequence shown here is derived from an EMBL/GenBank/DDBJ whole genome shotgun (WGS) entry which is preliminary data.</text>
</comment>
<dbReference type="InterPro" id="IPR000595">
    <property type="entry name" value="cNMP-bd_dom"/>
</dbReference>
<dbReference type="InterPro" id="IPR018490">
    <property type="entry name" value="cNMP-bd_dom_sf"/>
</dbReference>
<dbReference type="Proteomes" id="UP000293925">
    <property type="component" value="Unassembled WGS sequence"/>
</dbReference>
<dbReference type="AlphaFoldDB" id="A0A4R0PZJ3"/>
<evidence type="ECO:0000313" key="3">
    <source>
        <dbReference type="Proteomes" id="UP000293925"/>
    </source>
</evidence>
<evidence type="ECO:0000313" key="2">
    <source>
        <dbReference type="EMBL" id="TCD28680.1"/>
    </source>
</evidence>
<gene>
    <name evidence="2" type="ORF">EZ456_04645</name>
</gene>
<dbReference type="SMART" id="SM00100">
    <property type="entry name" value="cNMP"/>
    <property type="match status" value="1"/>
</dbReference>
<dbReference type="OrthoDB" id="1092431at2"/>
<evidence type="ECO:0000259" key="1">
    <source>
        <dbReference type="SMART" id="SM00100"/>
    </source>
</evidence>
<name>A0A4R0PZJ3_9SPHI</name>
<organism evidence="2 3">
    <name type="scientific">Pedobacter psychrodurus</name>
    <dbReference type="NCBI Taxonomy" id="2530456"/>
    <lineage>
        <taxon>Bacteria</taxon>
        <taxon>Pseudomonadati</taxon>
        <taxon>Bacteroidota</taxon>
        <taxon>Sphingobacteriia</taxon>
        <taxon>Sphingobacteriales</taxon>
        <taxon>Sphingobacteriaceae</taxon>
        <taxon>Pedobacter</taxon>
    </lineage>
</organism>
<dbReference type="EMBL" id="SJSO01000003">
    <property type="protein sequence ID" value="TCD28680.1"/>
    <property type="molecule type" value="Genomic_DNA"/>
</dbReference>
<dbReference type="RefSeq" id="WP_131527778.1">
    <property type="nucleotide sequence ID" value="NZ_SJSO01000003.1"/>
</dbReference>
<dbReference type="InterPro" id="IPR014710">
    <property type="entry name" value="RmlC-like_jellyroll"/>
</dbReference>
<keyword evidence="3" id="KW-1185">Reference proteome</keyword>
<accession>A0A4R0PZJ3</accession>
<reference evidence="2 3" key="1">
    <citation type="submission" date="2019-02" db="EMBL/GenBank/DDBJ databases">
        <title>Pedobacter sp. RP-3-21 sp. nov., isolated from Arctic soil.</title>
        <authorList>
            <person name="Dahal R.H."/>
        </authorList>
    </citation>
    <scope>NUCLEOTIDE SEQUENCE [LARGE SCALE GENOMIC DNA]</scope>
    <source>
        <strain evidence="2 3">RP-3-21</strain>
    </source>
</reference>
<sequence>MHQLFNYINECASTSLSEDDLQILSNHFIHKKIRKKQYLFEEGDICRYMGFILKGALRKYYVDEKGNEHIVDLYIENWWIGDTESFVMKTASIYNIDAWEDAEILLITRENSLKLSSQCPLFNELLLRLDERNNILAQKRIASSISFSAEKRYEDFVNNHSYFIQRFPQHIIASYLGITKDTLSRIRRKALKR</sequence>
<dbReference type="SUPFAM" id="SSF51206">
    <property type="entry name" value="cAMP-binding domain-like"/>
    <property type="match status" value="1"/>
</dbReference>
<feature type="domain" description="Cyclic nucleotide-binding" evidence="1">
    <location>
        <begin position="12"/>
        <end position="131"/>
    </location>
</feature>
<dbReference type="Gene3D" id="2.60.120.10">
    <property type="entry name" value="Jelly Rolls"/>
    <property type="match status" value="1"/>
</dbReference>
<dbReference type="CDD" id="cd00038">
    <property type="entry name" value="CAP_ED"/>
    <property type="match status" value="1"/>
</dbReference>
<proteinExistence type="predicted"/>
<dbReference type="Pfam" id="PF00027">
    <property type="entry name" value="cNMP_binding"/>
    <property type="match status" value="1"/>
</dbReference>